<dbReference type="InterPro" id="IPR002110">
    <property type="entry name" value="Ankyrin_rpt"/>
</dbReference>
<dbReference type="Proteomes" id="UP000007879">
    <property type="component" value="Unassembled WGS sequence"/>
</dbReference>
<accession>A0AAN0JP78</accession>
<name>A0AAN0JP78_AMPQE</name>
<keyword evidence="3" id="KW-1185">Reference proteome</keyword>
<feature type="repeat" description="ANK" evidence="1">
    <location>
        <begin position="15"/>
        <end position="47"/>
    </location>
</feature>
<evidence type="ECO:0000313" key="2">
    <source>
        <dbReference type="EnsemblMetazoa" id="XP_019858819.1"/>
    </source>
</evidence>
<dbReference type="GO" id="GO:0000724">
    <property type="term" value="P:double-strand break repair via homologous recombination"/>
    <property type="evidence" value="ECO:0007669"/>
    <property type="project" value="TreeGrafter"/>
</dbReference>
<organism evidence="2 3">
    <name type="scientific">Amphimedon queenslandica</name>
    <name type="common">Sponge</name>
    <dbReference type="NCBI Taxonomy" id="400682"/>
    <lineage>
        <taxon>Eukaryota</taxon>
        <taxon>Metazoa</taxon>
        <taxon>Porifera</taxon>
        <taxon>Demospongiae</taxon>
        <taxon>Heteroscleromorpha</taxon>
        <taxon>Haplosclerida</taxon>
        <taxon>Niphatidae</taxon>
        <taxon>Amphimedon</taxon>
    </lineage>
</organism>
<reference evidence="3" key="1">
    <citation type="journal article" date="2010" name="Nature">
        <title>The Amphimedon queenslandica genome and the evolution of animal complexity.</title>
        <authorList>
            <person name="Srivastava M."/>
            <person name="Simakov O."/>
            <person name="Chapman J."/>
            <person name="Fahey B."/>
            <person name="Gauthier M.E."/>
            <person name="Mitros T."/>
            <person name="Richards G.S."/>
            <person name="Conaco C."/>
            <person name="Dacre M."/>
            <person name="Hellsten U."/>
            <person name="Larroux C."/>
            <person name="Putnam N.H."/>
            <person name="Stanke M."/>
            <person name="Adamska M."/>
            <person name="Darling A."/>
            <person name="Degnan S.M."/>
            <person name="Oakley T.H."/>
            <person name="Plachetzki D.C."/>
            <person name="Zhai Y."/>
            <person name="Adamski M."/>
            <person name="Calcino A."/>
            <person name="Cummins S.F."/>
            <person name="Goodstein D.M."/>
            <person name="Harris C."/>
            <person name="Jackson D.J."/>
            <person name="Leys S.P."/>
            <person name="Shu S."/>
            <person name="Woodcroft B.J."/>
            <person name="Vervoort M."/>
            <person name="Kosik K.S."/>
            <person name="Manning G."/>
            <person name="Degnan B.M."/>
            <person name="Rokhsar D.S."/>
        </authorList>
    </citation>
    <scope>NUCLEOTIDE SEQUENCE [LARGE SCALE GENOMIC DNA]</scope>
</reference>
<dbReference type="InterPro" id="IPR036770">
    <property type="entry name" value="Ankyrin_rpt-contain_sf"/>
</dbReference>
<dbReference type="SUPFAM" id="SSF48403">
    <property type="entry name" value="Ankyrin repeat"/>
    <property type="match status" value="1"/>
</dbReference>
<dbReference type="Pfam" id="PF12796">
    <property type="entry name" value="Ank_2"/>
    <property type="match status" value="1"/>
</dbReference>
<evidence type="ECO:0000313" key="3">
    <source>
        <dbReference type="Proteomes" id="UP000007879"/>
    </source>
</evidence>
<proteinExistence type="predicted"/>
<dbReference type="PANTHER" id="PTHR46427">
    <property type="entry name" value="ANKYRIN REPEAT AND LEM DOMAIN-CONTAINING PROTEIN 1"/>
    <property type="match status" value="1"/>
</dbReference>
<evidence type="ECO:0000256" key="1">
    <source>
        <dbReference type="PROSITE-ProRule" id="PRU00023"/>
    </source>
</evidence>
<dbReference type="GO" id="GO:0000712">
    <property type="term" value="P:resolution of meiotic recombination intermediates"/>
    <property type="evidence" value="ECO:0007669"/>
    <property type="project" value="TreeGrafter"/>
</dbReference>
<dbReference type="AlphaFoldDB" id="A0AAN0JP78"/>
<dbReference type="PROSITE" id="PS50088">
    <property type="entry name" value="ANK_REPEAT"/>
    <property type="match status" value="1"/>
</dbReference>
<reference evidence="2" key="2">
    <citation type="submission" date="2024-06" db="UniProtKB">
        <authorList>
            <consortium name="EnsemblMetazoa"/>
        </authorList>
    </citation>
    <scope>IDENTIFICATION</scope>
</reference>
<protein>
    <submittedName>
        <fullName evidence="2">Uncharacterized protein</fullName>
    </submittedName>
</protein>
<dbReference type="SMART" id="SM00248">
    <property type="entry name" value="ANK"/>
    <property type="match status" value="2"/>
</dbReference>
<dbReference type="InterPro" id="IPR034998">
    <property type="entry name" value="ANKLE1"/>
</dbReference>
<dbReference type="EnsemblMetazoa" id="XM_020003260.1">
    <property type="protein sequence ID" value="XP_019858819.1"/>
    <property type="gene ID" value="LOC109587040"/>
</dbReference>
<dbReference type="GO" id="GO:0005737">
    <property type="term" value="C:cytoplasm"/>
    <property type="evidence" value="ECO:0007669"/>
    <property type="project" value="TreeGrafter"/>
</dbReference>
<dbReference type="RefSeq" id="XP_019858819.1">
    <property type="nucleotide sequence ID" value="XM_020003260.1"/>
</dbReference>
<dbReference type="GeneID" id="109587040"/>
<dbReference type="Gene3D" id="1.25.40.20">
    <property type="entry name" value="Ankyrin repeat-containing domain"/>
    <property type="match status" value="1"/>
</dbReference>
<keyword evidence="1" id="KW-0040">ANK repeat</keyword>
<dbReference type="PANTHER" id="PTHR46427:SF1">
    <property type="entry name" value="ANKYRIN REPEAT AND LEM DOMAIN-CONTAINING PROTEIN 1"/>
    <property type="match status" value="1"/>
</dbReference>
<dbReference type="PROSITE" id="PS50297">
    <property type="entry name" value="ANK_REP_REGION"/>
    <property type="match status" value="1"/>
</dbReference>
<dbReference type="GO" id="GO:0004520">
    <property type="term" value="F:DNA endonuclease activity"/>
    <property type="evidence" value="ECO:0007669"/>
    <property type="project" value="TreeGrafter"/>
</dbReference>
<dbReference type="GO" id="GO:0005654">
    <property type="term" value="C:nucleoplasm"/>
    <property type="evidence" value="ECO:0007669"/>
    <property type="project" value="TreeGrafter"/>
</dbReference>
<dbReference type="KEGG" id="aqu:109587040"/>
<sequence length="85" mass="9346">MTLCYYYLTNEADPNLNEQLVMAASEGHHDILSLLLSKGADPDTVDKSGQTAIGEAMDYGHKNIVLLLQNYASKKLACIVFHCKS</sequence>